<dbReference type="SUPFAM" id="SSF53474">
    <property type="entry name" value="alpha/beta-Hydrolases"/>
    <property type="match status" value="1"/>
</dbReference>
<dbReference type="InterPro" id="IPR029058">
    <property type="entry name" value="AB_hydrolase_fold"/>
</dbReference>
<dbReference type="PANTHER" id="PTHR42776:SF27">
    <property type="entry name" value="DIPEPTIDYL PEPTIDASE FAMILY MEMBER 6"/>
    <property type="match status" value="1"/>
</dbReference>
<gene>
    <name evidence="3" type="ORF">TMPK1_26480</name>
</gene>
<evidence type="ECO:0000259" key="2">
    <source>
        <dbReference type="Pfam" id="PF00326"/>
    </source>
</evidence>
<organism evidence="3 4">
    <name type="scientific">Roseiterribacter gracilis</name>
    <dbReference type="NCBI Taxonomy" id="2812848"/>
    <lineage>
        <taxon>Bacteria</taxon>
        <taxon>Pseudomonadati</taxon>
        <taxon>Pseudomonadota</taxon>
        <taxon>Alphaproteobacteria</taxon>
        <taxon>Rhodospirillales</taxon>
        <taxon>Roseiterribacteraceae</taxon>
        <taxon>Roseiterribacter</taxon>
    </lineage>
</organism>
<accession>A0A8S8XER0</accession>
<dbReference type="EMBL" id="BOPV01000001">
    <property type="protein sequence ID" value="GIL40411.1"/>
    <property type="molecule type" value="Genomic_DNA"/>
</dbReference>
<evidence type="ECO:0000313" key="3">
    <source>
        <dbReference type="EMBL" id="GIL40411.1"/>
    </source>
</evidence>
<feature type="domain" description="Peptidase S9 prolyl oligopeptidase catalytic" evidence="2">
    <location>
        <begin position="415"/>
        <end position="627"/>
    </location>
</feature>
<name>A0A8S8XER0_9PROT</name>
<dbReference type="Proteomes" id="UP000681075">
    <property type="component" value="Unassembled WGS sequence"/>
</dbReference>
<dbReference type="Pfam" id="PF00326">
    <property type="entry name" value="Peptidase_S9"/>
    <property type="match status" value="1"/>
</dbReference>
<dbReference type="PANTHER" id="PTHR42776">
    <property type="entry name" value="SERINE PEPTIDASE S9 FAMILY MEMBER"/>
    <property type="match status" value="1"/>
</dbReference>
<protein>
    <submittedName>
        <fullName evidence="3">Peptidase S9</fullName>
    </submittedName>
</protein>
<evidence type="ECO:0000313" key="4">
    <source>
        <dbReference type="Proteomes" id="UP000681075"/>
    </source>
</evidence>
<dbReference type="InterPro" id="IPR011042">
    <property type="entry name" value="6-blade_b-propeller_TolB-like"/>
</dbReference>
<proteinExistence type="predicted"/>
<keyword evidence="4" id="KW-1185">Reference proteome</keyword>
<dbReference type="Gene3D" id="3.40.50.1820">
    <property type="entry name" value="alpha/beta hydrolase"/>
    <property type="match status" value="1"/>
</dbReference>
<sequence>MLLATTAAAANAADTPLIPRDALFGNPTKAQGRISPDGKYLSWLAPVNGVLNVWVAPIDKPDQGAAVTKDTVRGIRAYAWTYDGKHLVYLQDKGGNENFHVYSVDVTDKSERDLTPFDNVRAGIAGASRKIRNEILVTMNKRDPKYPDLFRVDVASGEMKLVAENPGFGGFVSGEDFQTPLAVKTLPAGAEEVLRRKPDNSWETWITFAPEDVRVSGPTGLNRAGDALFLRDSRGRDTGALKRIDLKTGTEKILAEDARTDIGGTISDPETGEPVAYSINYDLPSWKALDPNYQADLDFLAKQDLGDWGIGSRTEDGKLWVIGAGTDVKPGTTYLYDRDKKSLTKLFDARPELANAPLTRMHPLVLKSRDGLNLVSYLSLPKDSDTATPGKPAKPLPMVAFIHGGPWARDVHGYSAYHQWLANRGYAVVSINYRSSTGFGKSFVNAGDKQWMRTMQDDINDVVAWAVKENIADPKKVAIMGGSYGGYATLAGMTRDPGVWACGVDIVGPSNLETMFKSFPPYWASGLVQFARAIGDPATEEGRALMKERSPLFMVDRIKKPLLIGQGANDPRVVKAESDQMVAAMKAKSIPVTYILYPDEGHGFARPPNNISFNAVTEGFLKRCLGGRAEPITPASLKGSTIQVLEGGALIEGLDAAMKAQAATTPAAPKKS</sequence>
<dbReference type="GO" id="GO:0006508">
    <property type="term" value="P:proteolysis"/>
    <property type="evidence" value="ECO:0007669"/>
    <property type="project" value="InterPro"/>
</dbReference>
<evidence type="ECO:0000256" key="1">
    <source>
        <dbReference type="ARBA" id="ARBA00022801"/>
    </source>
</evidence>
<dbReference type="Gene3D" id="2.120.10.30">
    <property type="entry name" value="TolB, C-terminal domain"/>
    <property type="match status" value="1"/>
</dbReference>
<reference evidence="3" key="1">
    <citation type="submission" date="2021-02" db="EMBL/GenBank/DDBJ databases">
        <title>Genome sequence of Rhodospirillales sp. strain TMPK1 isolated from soil.</title>
        <authorList>
            <person name="Nakai R."/>
            <person name="Kusada H."/>
            <person name="Tamaki H."/>
        </authorList>
    </citation>
    <scope>NUCLEOTIDE SEQUENCE</scope>
    <source>
        <strain evidence="3">TMPK1</strain>
    </source>
</reference>
<dbReference type="SUPFAM" id="SSF82171">
    <property type="entry name" value="DPP6 N-terminal domain-like"/>
    <property type="match status" value="1"/>
</dbReference>
<comment type="caution">
    <text evidence="3">The sequence shown here is derived from an EMBL/GenBank/DDBJ whole genome shotgun (WGS) entry which is preliminary data.</text>
</comment>
<keyword evidence="1" id="KW-0378">Hydrolase</keyword>
<dbReference type="GO" id="GO:0004252">
    <property type="term" value="F:serine-type endopeptidase activity"/>
    <property type="evidence" value="ECO:0007669"/>
    <property type="project" value="TreeGrafter"/>
</dbReference>
<dbReference type="AlphaFoldDB" id="A0A8S8XER0"/>
<dbReference type="InterPro" id="IPR001375">
    <property type="entry name" value="Peptidase_S9_cat"/>
</dbReference>